<gene>
    <name evidence="9" type="ORF">CNR27_08840</name>
</gene>
<dbReference type="InterPro" id="IPR013249">
    <property type="entry name" value="RNA_pol_sigma70_r4_t2"/>
</dbReference>
<dbReference type="InterPro" id="IPR007627">
    <property type="entry name" value="RNA_pol_sigma70_r2"/>
</dbReference>
<evidence type="ECO:0000313" key="10">
    <source>
        <dbReference type="Proteomes" id="UP000218968"/>
    </source>
</evidence>
<name>A0A290XET4_9GAMM</name>
<keyword evidence="2 6" id="KW-0805">Transcription regulation</keyword>
<dbReference type="KEGG" id="lum:CNR27_08840"/>
<feature type="domain" description="RNA polymerase sigma factor 70 region 4 type 2" evidence="8">
    <location>
        <begin position="125"/>
        <end position="175"/>
    </location>
</feature>
<dbReference type="SUPFAM" id="SSF88946">
    <property type="entry name" value="Sigma2 domain of RNA polymerase sigma factors"/>
    <property type="match status" value="1"/>
</dbReference>
<dbReference type="InterPro" id="IPR013324">
    <property type="entry name" value="RNA_pol_sigma_r3/r4-like"/>
</dbReference>
<keyword evidence="4 6" id="KW-0238">DNA-binding</keyword>
<dbReference type="AlphaFoldDB" id="A0A290XET4"/>
<dbReference type="Gene3D" id="1.10.1740.10">
    <property type="match status" value="1"/>
</dbReference>
<dbReference type="InterPro" id="IPR014284">
    <property type="entry name" value="RNA_pol_sigma-70_dom"/>
</dbReference>
<dbReference type="InterPro" id="IPR013325">
    <property type="entry name" value="RNA_pol_sigma_r2"/>
</dbReference>
<sequence length="184" mass="20425">MEPTDWSELMTRVARTRDAVSFMRMYEHFAPRLHHYLLGLGVPAARAEDLVQDAMLHAWRGARQFDPRRATLSTWLFRIARNLHIDSVRRAATAAHGDELASGDNAAVDLAQAPSPEAYADHVGLTRAIDALPALQARLVRMSFLEARSHGEIASELHMPLGSVKSSLRRAFARLQHGLTDLAA</sequence>
<comment type="similarity">
    <text evidence="1 6">Belongs to the sigma-70 factor family. ECF subfamily.</text>
</comment>
<organism evidence="9 10">
    <name type="scientific">Luteimonas chenhongjianii</name>
    <dbReference type="NCBI Taxonomy" id="2006110"/>
    <lineage>
        <taxon>Bacteria</taxon>
        <taxon>Pseudomonadati</taxon>
        <taxon>Pseudomonadota</taxon>
        <taxon>Gammaproteobacteria</taxon>
        <taxon>Lysobacterales</taxon>
        <taxon>Lysobacteraceae</taxon>
        <taxon>Luteimonas</taxon>
    </lineage>
</organism>
<proteinExistence type="inferred from homology"/>
<dbReference type="GO" id="GO:0003677">
    <property type="term" value="F:DNA binding"/>
    <property type="evidence" value="ECO:0007669"/>
    <property type="project" value="UniProtKB-KW"/>
</dbReference>
<dbReference type="PANTHER" id="PTHR43133">
    <property type="entry name" value="RNA POLYMERASE ECF-TYPE SIGMA FACTO"/>
    <property type="match status" value="1"/>
</dbReference>
<dbReference type="InterPro" id="IPR039425">
    <property type="entry name" value="RNA_pol_sigma-70-like"/>
</dbReference>
<dbReference type="OrthoDB" id="9784272at2"/>
<keyword evidence="10" id="KW-1185">Reference proteome</keyword>
<dbReference type="InterPro" id="IPR036388">
    <property type="entry name" value="WH-like_DNA-bd_sf"/>
</dbReference>
<evidence type="ECO:0000256" key="5">
    <source>
        <dbReference type="ARBA" id="ARBA00023163"/>
    </source>
</evidence>
<protein>
    <recommendedName>
        <fullName evidence="6">RNA polymerase sigma factor</fullName>
    </recommendedName>
</protein>
<dbReference type="RefSeq" id="WP_096298040.1">
    <property type="nucleotide sequence ID" value="NZ_CP023406.1"/>
</dbReference>
<accession>A0A290XET4</accession>
<dbReference type="GO" id="GO:0006352">
    <property type="term" value="P:DNA-templated transcription initiation"/>
    <property type="evidence" value="ECO:0007669"/>
    <property type="project" value="InterPro"/>
</dbReference>
<dbReference type="PROSITE" id="PS01063">
    <property type="entry name" value="SIGMA70_ECF"/>
    <property type="match status" value="1"/>
</dbReference>
<dbReference type="Gene3D" id="1.10.10.10">
    <property type="entry name" value="Winged helix-like DNA-binding domain superfamily/Winged helix DNA-binding domain"/>
    <property type="match status" value="1"/>
</dbReference>
<dbReference type="EMBL" id="CP023406">
    <property type="protein sequence ID" value="ATD67528.1"/>
    <property type="molecule type" value="Genomic_DNA"/>
</dbReference>
<evidence type="ECO:0000313" key="9">
    <source>
        <dbReference type="EMBL" id="ATD67528.1"/>
    </source>
</evidence>
<dbReference type="Pfam" id="PF04542">
    <property type="entry name" value="Sigma70_r2"/>
    <property type="match status" value="1"/>
</dbReference>
<evidence type="ECO:0000256" key="1">
    <source>
        <dbReference type="ARBA" id="ARBA00010641"/>
    </source>
</evidence>
<keyword evidence="5 6" id="KW-0804">Transcription</keyword>
<keyword evidence="3 6" id="KW-0731">Sigma factor</keyword>
<dbReference type="NCBIfam" id="TIGR02937">
    <property type="entry name" value="sigma70-ECF"/>
    <property type="match status" value="1"/>
</dbReference>
<reference evidence="10" key="1">
    <citation type="submission" date="2017-09" db="EMBL/GenBank/DDBJ databases">
        <title>Luteimonas liuhanmingii sp.nov., isolated from the intestinal contents of Tibetan Plateau Pika in Yushu, Qinghai Province, China.</title>
        <authorList>
            <person name="Gui Z."/>
        </authorList>
    </citation>
    <scope>NUCLEOTIDE SEQUENCE [LARGE SCALE GENOMIC DNA]</scope>
    <source>
        <strain evidence="10">100111</strain>
    </source>
</reference>
<dbReference type="Pfam" id="PF08281">
    <property type="entry name" value="Sigma70_r4_2"/>
    <property type="match status" value="1"/>
</dbReference>
<evidence type="ECO:0000259" key="8">
    <source>
        <dbReference type="Pfam" id="PF08281"/>
    </source>
</evidence>
<evidence type="ECO:0000256" key="3">
    <source>
        <dbReference type="ARBA" id="ARBA00023082"/>
    </source>
</evidence>
<dbReference type="GO" id="GO:0016987">
    <property type="term" value="F:sigma factor activity"/>
    <property type="evidence" value="ECO:0007669"/>
    <property type="project" value="UniProtKB-KW"/>
</dbReference>
<evidence type="ECO:0000259" key="7">
    <source>
        <dbReference type="Pfam" id="PF04542"/>
    </source>
</evidence>
<dbReference type="CDD" id="cd06171">
    <property type="entry name" value="Sigma70_r4"/>
    <property type="match status" value="1"/>
</dbReference>
<dbReference type="SUPFAM" id="SSF88659">
    <property type="entry name" value="Sigma3 and sigma4 domains of RNA polymerase sigma factors"/>
    <property type="match status" value="1"/>
</dbReference>
<dbReference type="InterPro" id="IPR000838">
    <property type="entry name" value="RNA_pol_sigma70_ECF_CS"/>
</dbReference>
<feature type="domain" description="RNA polymerase sigma-70 region 2" evidence="7">
    <location>
        <begin position="25"/>
        <end position="92"/>
    </location>
</feature>
<dbReference type="Proteomes" id="UP000218968">
    <property type="component" value="Chromosome"/>
</dbReference>
<evidence type="ECO:0000256" key="6">
    <source>
        <dbReference type="RuleBase" id="RU000716"/>
    </source>
</evidence>
<evidence type="ECO:0000256" key="2">
    <source>
        <dbReference type="ARBA" id="ARBA00023015"/>
    </source>
</evidence>
<evidence type="ECO:0000256" key="4">
    <source>
        <dbReference type="ARBA" id="ARBA00023125"/>
    </source>
</evidence>
<dbReference type="PANTHER" id="PTHR43133:SF62">
    <property type="entry name" value="RNA POLYMERASE SIGMA FACTOR SIGZ"/>
    <property type="match status" value="1"/>
</dbReference>